<keyword evidence="3" id="KW-1185">Reference proteome</keyword>
<protein>
    <submittedName>
        <fullName evidence="2">Uncharacterized conserved protein, Alpha-E superfamily</fullName>
    </submittedName>
</protein>
<dbReference type="EMBL" id="FPBO01000048">
    <property type="protein sequence ID" value="SFV15901.1"/>
    <property type="molecule type" value="Genomic_DNA"/>
</dbReference>
<accession>A0A1I7M1Q0</accession>
<dbReference type="STRING" id="1035707.SAMN05216552_104841"/>
<organism evidence="2 3">
    <name type="scientific">Pseudoduganella namucuonensis</name>
    <dbReference type="NCBI Taxonomy" id="1035707"/>
    <lineage>
        <taxon>Bacteria</taxon>
        <taxon>Pseudomonadati</taxon>
        <taxon>Pseudomonadota</taxon>
        <taxon>Betaproteobacteria</taxon>
        <taxon>Burkholderiales</taxon>
        <taxon>Oxalobacteraceae</taxon>
        <taxon>Telluria group</taxon>
        <taxon>Pseudoduganella</taxon>
    </lineage>
</organism>
<dbReference type="PANTHER" id="PTHR34595:SF7">
    <property type="entry name" value="SLL1039 PROTEIN"/>
    <property type="match status" value="1"/>
</dbReference>
<dbReference type="OrthoDB" id="9803532at2"/>
<dbReference type="InterPro" id="IPR007296">
    <property type="entry name" value="DUF403"/>
</dbReference>
<evidence type="ECO:0000313" key="2">
    <source>
        <dbReference type="EMBL" id="SFV15901.1"/>
    </source>
</evidence>
<dbReference type="Pfam" id="PF04168">
    <property type="entry name" value="Alpha-E"/>
    <property type="match status" value="1"/>
</dbReference>
<dbReference type="RefSeq" id="WP_093560535.1">
    <property type="nucleotide sequence ID" value="NZ_FPBO01000048.1"/>
</dbReference>
<sequence>MLSRTADHLFWMARYTERAENTARMLDVRVQYSLMPQSALAAQQGWRAMLGVSELEQAFDAKYDGPTQKEVIDFMVRDPDNPSSIAACLTAARENARAVRGTLTTEVWETENTTWLELQQHLKSRMFEHHPGQFLEWVKHRSHLSRGVTLGTMFQDEAFNFIRLGTFLERADNTARILDVKFKFLASDAIKAGVQGEFYYLAALLRSVSAFETYRKVYRDAITPERVAALLILQAKMPRSLVACMAVVVANLQDIRNDLSQDTERLASKLHATLRFAVIDDILEEGLHGFLTTFLASVKELGNSISGDFLLPAAPLAVSDVPLARRRPVNYAPTYDALHHKN</sequence>
<feature type="domain" description="DUF403" evidence="1">
    <location>
        <begin position="1"/>
        <end position="310"/>
    </location>
</feature>
<gene>
    <name evidence="2" type="ORF">SAMN05216552_104841</name>
</gene>
<evidence type="ECO:0000313" key="3">
    <source>
        <dbReference type="Proteomes" id="UP000199391"/>
    </source>
</evidence>
<reference evidence="3" key="1">
    <citation type="submission" date="2016-10" db="EMBL/GenBank/DDBJ databases">
        <authorList>
            <person name="Varghese N."/>
            <person name="Submissions S."/>
        </authorList>
    </citation>
    <scope>NUCLEOTIDE SEQUENCE [LARGE SCALE GENOMIC DNA]</scope>
    <source>
        <strain evidence="3">CGMCC 1.11014</strain>
    </source>
</reference>
<name>A0A1I7M1Q0_9BURK</name>
<proteinExistence type="predicted"/>
<dbReference type="Proteomes" id="UP000199391">
    <property type="component" value="Unassembled WGS sequence"/>
</dbReference>
<dbReference type="PANTHER" id="PTHR34595">
    <property type="entry name" value="BLR5612 PROTEIN"/>
    <property type="match status" value="1"/>
</dbReference>
<dbReference type="InterPro" id="IPR051680">
    <property type="entry name" value="ATP-dep_Glu-Cys_Ligase-2"/>
</dbReference>
<evidence type="ECO:0000259" key="1">
    <source>
        <dbReference type="Pfam" id="PF04168"/>
    </source>
</evidence>
<dbReference type="AlphaFoldDB" id="A0A1I7M1Q0"/>